<dbReference type="GO" id="GO:0009279">
    <property type="term" value="C:cell outer membrane"/>
    <property type="evidence" value="ECO:0007669"/>
    <property type="project" value="UniProtKB-SubCell"/>
</dbReference>
<dbReference type="InterPro" id="IPR022271">
    <property type="entry name" value="Lipocalin_ApoD"/>
</dbReference>
<dbReference type="Proteomes" id="UP000001868">
    <property type="component" value="Chromosome"/>
</dbReference>
<dbReference type="Pfam" id="PF08212">
    <property type="entry name" value="Lipocalin_2"/>
    <property type="match status" value="1"/>
</dbReference>
<reference evidence="4 5" key="1">
    <citation type="journal article" date="2008" name="BMC Genomics">
        <title>Complete genome of Phenylobacterium zucineum - a novel facultative intracellular bacterium isolated from human erythroleukemia cell line K562.</title>
        <authorList>
            <person name="Luo Y."/>
            <person name="Xu X."/>
            <person name="Ding Z."/>
            <person name="Liu Z."/>
            <person name="Zhang B."/>
            <person name="Yan Z."/>
            <person name="Sun J."/>
            <person name="Hu S."/>
            <person name="Hu X."/>
        </authorList>
    </citation>
    <scope>NUCLEOTIDE SEQUENCE [LARGE SCALE GENOMIC DNA]</scope>
    <source>
        <strain evidence="4 5">HLK1</strain>
    </source>
</reference>
<accession>B4RD33</accession>
<keyword evidence="5" id="KW-1185">Reference proteome</keyword>
<protein>
    <recommendedName>
        <fullName evidence="2">Outer membrane lipoprotein Blc</fullName>
    </recommendedName>
</protein>
<evidence type="ECO:0000259" key="3">
    <source>
        <dbReference type="Pfam" id="PF08212"/>
    </source>
</evidence>
<dbReference type="GO" id="GO:0006950">
    <property type="term" value="P:response to stress"/>
    <property type="evidence" value="ECO:0007669"/>
    <property type="project" value="UniProtKB-ARBA"/>
</dbReference>
<dbReference type="KEGG" id="pzu:PHZ_c0223"/>
<comment type="similarity">
    <text evidence="1 2">Belongs to the calycin superfamily. Lipocalin family.</text>
</comment>
<dbReference type="SUPFAM" id="SSF50814">
    <property type="entry name" value="Lipocalins"/>
    <property type="match status" value="1"/>
</dbReference>
<dbReference type="STRING" id="450851.PHZ_c0223"/>
<evidence type="ECO:0000313" key="5">
    <source>
        <dbReference type="Proteomes" id="UP000001868"/>
    </source>
</evidence>
<feature type="domain" description="Lipocalin/cytosolic fatty-acid binding" evidence="3">
    <location>
        <begin position="63"/>
        <end position="197"/>
    </location>
</feature>
<dbReference type="PIRSF" id="PIRSF036893">
    <property type="entry name" value="Lipocalin_ApoD"/>
    <property type="match status" value="1"/>
</dbReference>
<dbReference type="PANTHER" id="PTHR10612">
    <property type="entry name" value="APOLIPOPROTEIN D"/>
    <property type="match status" value="1"/>
</dbReference>
<dbReference type="Gene3D" id="2.40.128.20">
    <property type="match status" value="1"/>
</dbReference>
<organism evidence="4 5">
    <name type="scientific">Phenylobacterium zucineum (strain HLK1)</name>
    <dbReference type="NCBI Taxonomy" id="450851"/>
    <lineage>
        <taxon>Bacteria</taxon>
        <taxon>Pseudomonadati</taxon>
        <taxon>Pseudomonadota</taxon>
        <taxon>Alphaproteobacteria</taxon>
        <taxon>Caulobacterales</taxon>
        <taxon>Caulobacteraceae</taxon>
        <taxon>Phenylobacterium</taxon>
    </lineage>
</organism>
<dbReference type="InterPro" id="IPR000566">
    <property type="entry name" value="Lipocln_cytosolic_FA-bd_dom"/>
</dbReference>
<sequence>MAKRTLRLYVAPAAAARPFISIRDAGIGPGMIQRLILAAAAALAMAALPVAGPLHAAEPVQKVELTKMMGRWYEVARVPNKLQNGCEAGASDWTPQAGGFAVVQRCWKEKGGQTTWKAKATADPSNTRIKMTFFGGLVSQDYKVLEHRVDQGWLILATANGKYVWLMSQKPTLPAQVKAQAVARIKQLGFDPNRLEFPGPPET</sequence>
<comment type="function">
    <text evidence="2">Involved in the storage or transport of lipids necessary for membrane maintenance under stressful conditions. Displays a binding preference for lysophospholipids.</text>
</comment>
<keyword evidence="2" id="KW-0472">Membrane</keyword>
<dbReference type="PANTHER" id="PTHR10612:SF34">
    <property type="entry name" value="APOLIPOPROTEIN D"/>
    <property type="match status" value="1"/>
</dbReference>
<dbReference type="InterPro" id="IPR012674">
    <property type="entry name" value="Calycin"/>
</dbReference>
<comment type="subunit">
    <text evidence="2">Homodimer.</text>
</comment>
<keyword evidence="2 4" id="KW-0449">Lipoprotein</keyword>
<keyword evidence="2" id="KW-0446">Lipid-binding</keyword>
<evidence type="ECO:0000256" key="2">
    <source>
        <dbReference type="PIRNR" id="PIRNR036893"/>
    </source>
</evidence>
<dbReference type="InterPro" id="IPR002446">
    <property type="entry name" value="Lipocalin_bac"/>
</dbReference>
<dbReference type="CDD" id="cd19438">
    <property type="entry name" value="lipocalin_Blc-like"/>
    <property type="match status" value="1"/>
</dbReference>
<keyword evidence="2" id="KW-0998">Cell outer membrane</keyword>
<dbReference type="PRINTS" id="PR01171">
    <property type="entry name" value="BCTLIPOCALIN"/>
</dbReference>
<dbReference type="GO" id="GO:0008289">
    <property type="term" value="F:lipid binding"/>
    <property type="evidence" value="ECO:0007669"/>
    <property type="project" value="UniProtKB-UniRule"/>
</dbReference>
<gene>
    <name evidence="4" type="primary">blc</name>
    <name evidence="4" type="ordered locus">PHZ_c0223</name>
</gene>
<dbReference type="EMBL" id="CP000747">
    <property type="protein sequence ID" value="ACG76637.1"/>
    <property type="molecule type" value="Genomic_DNA"/>
</dbReference>
<dbReference type="InterPro" id="IPR047202">
    <property type="entry name" value="Lipocalin_Blc-like_dom"/>
</dbReference>
<name>B4RD33_PHEZH</name>
<evidence type="ECO:0000313" key="4">
    <source>
        <dbReference type="EMBL" id="ACG76637.1"/>
    </source>
</evidence>
<dbReference type="AlphaFoldDB" id="B4RD33"/>
<comment type="subcellular location">
    <subcellularLocation>
        <location evidence="2">Cell outer membrane</location>
    </subcellularLocation>
</comment>
<proteinExistence type="inferred from homology"/>
<dbReference type="eggNOG" id="COG3040">
    <property type="taxonomic scope" value="Bacteria"/>
</dbReference>
<dbReference type="HOGENOM" id="CLU_068449_0_2_5"/>
<evidence type="ECO:0000256" key="1">
    <source>
        <dbReference type="ARBA" id="ARBA00006889"/>
    </source>
</evidence>